<reference evidence="1 2" key="1">
    <citation type="submission" date="2017-08" db="EMBL/GenBank/DDBJ databases">
        <title>WGS of Clinical strains of the CDC Group NO-1 linked to zoonotic infections in humans.</title>
        <authorList>
            <person name="Bernier A.-M."/>
            <person name="Bernard K."/>
        </authorList>
    </citation>
    <scope>NUCLEOTIDE SEQUENCE [LARGE SCALE GENOMIC DNA]</scope>
    <source>
        <strain evidence="1 2">NML79-0751</strain>
    </source>
</reference>
<dbReference type="Gene3D" id="3.30.70.1400">
    <property type="entry name" value="Aminomethyltransferase beta-barrel domains"/>
    <property type="match status" value="1"/>
</dbReference>
<sequence>MSALAAPAQPNATAAICPITELGVLHCSGDDALQFLQSQLSNDFALLGHDSARLAAYLSAKGRMQASFIGVRLGPTDALLLVHRSVLAAVQKRLSMFILRAKARLSDASAQWQLHGLLGQVAIEQAISATLAAGAGASDSASAAPAPLAPWQAVTNAAARSGAAADAAPAWVIGLYPAAGQPRALHIAPSGSAAGLPATLPPQQACAAWAYSEVLAGVATISAPVVELFVPQMLNYESVGGVSFKKGCYPGQEVVARSQFRGAIKRRAFLASGQAAELPEPGAEIFTASDPDQPCGVVVQSAWHSQAEASGSGPRPFAAIVSLKTDCASQPLQLAAPGSSATPLQIQPAPYPILDDV</sequence>
<dbReference type="Proteomes" id="UP000218644">
    <property type="component" value="Unassembled WGS sequence"/>
</dbReference>
<dbReference type="InterPro" id="IPR045179">
    <property type="entry name" value="YgfZ/GcvT"/>
</dbReference>
<comment type="caution">
    <text evidence="1">The sequence shown here is derived from an EMBL/GenBank/DDBJ whole genome shotgun (WGS) entry which is preliminary data.</text>
</comment>
<proteinExistence type="predicted"/>
<dbReference type="SUPFAM" id="SSF103025">
    <property type="entry name" value="Folate-binding domain"/>
    <property type="match status" value="1"/>
</dbReference>
<dbReference type="Gene3D" id="2.40.30.160">
    <property type="match status" value="1"/>
</dbReference>
<dbReference type="EMBL" id="NSJD01000018">
    <property type="protein sequence ID" value="PAT39376.1"/>
    <property type="molecule type" value="Genomic_DNA"/>
</dbReference>
<name>A0A2A2ANH7_9BURK</name>
<protein>
    <submittedName>
        <fullName evidence="1">Folate-binding protein YgfZ</fullName>
    </submittedName>
</protein>
<organism evidence="1 2">
    <name type="scientific">Vandammella animalimorsus</name>
    <dbReference type="NCBI Taxonomy" id="2029117"/>
    <lineage>
        <taxon>Bacteria</taxon>
        <taxon>Pseudomonadati</taxon>
        <taxon>Pseudomonadota</taxon>
        <taxon>Betaproteobacteria</taxon>
        <taxon>Burkholderiales</taxon>
        <taxon>Comamonadaceae</taxon>
        <taxon>Vandammella</taxon>
    </lineage>
</organism>
<dbReference type="NCBIfam" id="TIGR03317">
    <property type="entry name" value="ygfZ_signature"/>
    <property type="match status" value="1"/>
</dbReference>
<gene>
    <name evidence="1" type="ORF">CK623_10310</name>
</gene>
<dbReference type="PANTHER" id="PTHR22602">
    <property type="entry name" value="TRANSFERASE CAF17, MITOCHONDRIAL-RELATED"/>
    <property type="match status" value="1"/>
</dbReference>
<evidence type="ECO:0000313" key="2">
    <source>
        <dbReference type="Proteomes" id="UP000218644"/>
    </source>
</evidence>
<dbReference type="InterPro" id="IPR017703">
    <property type="entry name" value="YgfZ/GCV_T_CS"/>
</dbReference>
<dbReference type="RefSeq" id="WP_095557402.1">
    <property type="nucleotide sequence ID" value="NZ_NSJD01000018.1"/>
</dbReference>
<evidence type="ECO:0000313" key="1">
    <source>
        <dbReference type="EMBL" id="PAT39376.1"/>
    </source>
</evidence>
<accession>A0A2A2ANH7</accession>
<dbReference type="GO" id="GO:0016226">
    <property type="term" value="P:iron-sulfur cluster assembly"/>
    <property type="evidence" value="ECO:0007669"/>
    <property type="project" value="TreeGrafter"/>
</dbReference>
<dbReference type="PANTHER" id="PTHR22602:SF0">
    <property type="entry name" value="TRANSFERASE CAF17, MITOCHONDRIAL-RELATED"/>
    <property type="match status" value="1"/>
</dbReference>
<dbReference type="Gene3D" id="3.30.70.1630">
    <property type="match status" value="1"/>
</dbReference>
<dbReference type="AlphaFoldDB" id="A0A2A2ANH7"/>